<dbReference type="Proteomes" id="UP000247555">
    <property type="component" value="Unassembled WGS sequence"/>
</dbReference>
<protein>
    <submittedName>
        <fullName evidence="1">Uncharacterized protein</fullName>
    </submittedName>
</protein>
<accession>A0A318L103</accession>
<reference evidence="1 2" key="1">
    <citation type="submission" date="2018-05" db="EMBL/GenBank/DDBJ databases">
        <title>Genomic Encyclopedia of Type Strains, Phase IV (KMG-IV): sequencing the most valuable type-strain genomes for metagenomic binning, comparative biology and taxonomic classification.</title>
        <authorList>
            <person name="Goeker M."/>
        </authorList>
    </citation>
    <scope>NUCLEOTIDE SEQUENCE [LARGE SCALE GENOMIC DNA]</scope>
    <source>
        <strain evidence="1 2">DSM 29661</strain>
    </source>
</reference>
<keyword evidence="2" id="KW-1185">Reference proteome</keyword>
<evidence type="ECO:0000313" key="2">
    <source>
        <dbReference type="Proteomes" id="UP000247555"/>
    </source>
</evidence>
<organism evidence="1 2">
    <name type="scientific">Rivihabitans pingtungensis</name>
    <dbReference type="NCBI Taxonomy" id="1054498"/>
    <lineage>
        <taxon>Bacteria</taxon>
        <taxon>Pseudomonadati</taxon>
        <taxon>Pseudomonadota</taxon>
        <taxon>Betaproteobacteria</taxon>
        <taxon>Neisseriales</taxon>
        <taxon>Aquaspirillaceae</taxon>
        <taxon>Rivihabitans</taxon>
    </lineage>
</organism>
<gene>
    <name evidence="1" type="ORF">DFR34_108105</name>
</gene>
<comment type="caution">
    <text evidence="1">The sequence shown here is derived from an EMBL/GenBank/DDBJ whole genome shotgun (WGS) entry which is preliminary data.</text>
</comment>
<dbReference type="AlphaFoldDB" id="A0A318L103"/>
<proteinExistence type="predicted"/>
<evidence type="ECO:0000313" key="1">
    <source>
        <dbReference type="EMBL" id="PXX79213.1"/>
    </source>
</evidence>
<sequence length="38" mass="4373">MLQLSDSLKKYANSYELKERFENKFSSKGSQSTNDGKI</sequence>
<name>A0A318L103_9NEIS</name>
<dbReference type="EMBL" id="QJKI01000008">
    <property type="protein sequence ID" value="PXX79213.1"/>
    <property type="molecule type" value="Genomic_DNA"/>
</dbReference>